<proteinExistence type="predicted"/>
<gene>
    <name evidence="2" type="ORF">SAMN05216207_107311</name>
</gene>
<dbReference type="Pfam" id="PF05621">
    <property type="entry name" value="TniB"/>
    <property type="match status" value="1"/>
</dbReference>
<dbReference type="InterPro" id="IPR003593">
    <property type="entry name" value="AAA+_ATPase"/>
</dbReference>
<reference evidence="2 3" key="1">
    <citation type="submission" date="2016-10" db="EMBL/GenBank/DDBJ databases">
        <authorList>
            <person name="de Groot N.N."/>
        </authorList>
    </citation>
    <scope>NUCLEOTIDE SEQUENCE [LARGE SCALE GENOMIC DNA]</scope>
    <source>
        <strain evidence="2 3">CGMCC 4.1877</strain>
    </source>
</reference>
<evidence type="ECO:0000313" key="2">
    <source>
        <dbReference type="EMBL" id="SFO50906.1"/>
    </source>
</evidence>
<dbReference type="PANTHER" id="PTHR35894:SF1">
    <property type="entry name" value="PHOSPHORIBULOKINASE _ URIDINE KINASE FAMILY"/>
    <property type="match status" value="1"/>
</dbReference>
<keyword evidence="3" id="KW-1185">Reference proteome</keyword>
<dbReference type="STRING" id="260086.SAMN05216207_107311"/>
<accession>A0A1I5HSM6</accession>
<dbReference type="Proteomes" id="UP000199614">
    <property type="component" value="Unassembled WGS sequence"/>
</dbReference>
<protein>
    <submittedName>
        <fullName evidence="2">TniB protein</fullName>
    </submittedName>
</protein>
<dbReference type="AlphaFoldDB" id="A0A1I5HSM6"/>
<feature type="domain" description="AAA+ ATPase" evidence="1">
    <location>
        <begin position="62"/>
        <end position="209"/>
    </location>
</feature>
<organism evidence="2 3">
    <name type="scientific">Pseudonocardia ammonioxydans</name>
    <dbReference type="NCBI Taxonomy" id="260086"/>
    <lineage>
        <taxon>Bacteria</taxon>
        <taxon>Bacillati</taxon>
        <taxon>Actinomycetota</taxon>
        <taxon>Actinomycetes</taxon>
        <taxon>Pseudonocardiales</taxon>
        <taxon>Pseudonocardiaceae</taxon>
        <taxon>Pseudonocardia</taxon>
    </lineage>
</organism>
<dbReference type="InterPro" id="IPR027417">
    <property type="entry name" value="P-loop_NTPase"/>
</dbReference>
<evidence type="ECO:0000259" key="1">
    <source>
        <dbReference type="SMART" id="SM00382"/>
    </source>
</evidence>
<dbReference type="PANTHER" id="PTHR35894">
    <property type="entry name" value="GENERAL SECRETION PATHWAY PROTEIN A-RELATED"/>
    <property type="match status" value="1"/>
</dbReference>
<dbReference type="Gene3D" id="3.40.50.300">
    <property type="entry name" value="P-loop containing nucleotide triphosphate hydrolases"/>
    <property type="match status" value="1"/>
</dbReference>
<dbReference type="SUPFAM" id="SSF52540">
    <property type="entry name" value="P-loop containing nucleoside triphosphate hydrolases"/>
    <property type="match status" value="1"/>
</dbReference>
<sequence>MTSVSSAAWDLSHLHPSAQDAAHLPDEERLQHVRADRWIGYHCAADALARLETLLRWPRKQRMPNLLIVGPTNNGKSMIIEKFQRDHPRFAKDGAMTVPVLVMQTPSNPTLTRFYSAVLSALDTEVWPRAPAAELERRALADLEECSVGLLVLDELHNMLAGNTARRREFLNLLRHLGNALRIPLVGVGTHDAHLALRSDDQLENRFAPLVLPRWAPDEQARSLLASFAASFPLRRRSPITTPEMTRYLIERSEGTIGELATLLCQAATVAITTGEEAINATTLGQADYLGPTERRRAFTRALS</sequence>
<name>A0A1I5HSM6_PSUAM</name>
<dbReference type="EMBL" id="FOUY01000073">
    <property type="protein sequence ID" value="SFO50906.1"/>
    <property type="molecule type" value="Genomic_DNA"/>
</dbReference>
<dbReference type="InterPro" id="IPR008868">
    <property type="entry name" value="TniB"/>
</dbReference>
<dbReference type="InterPro" id="IPR052026">
    <property type="entry name" value="ExeA_AAA_ATPase_DNA-bind"/>
</dbReference>
<dbReference type="SMART" id="SM00382">
    <property type="entry name" value="AAA"/>
    <property type="match status" value="1"/>
</dbReference>
<evidence type="ECO:0000313" key="3">
    <source>
        <dbReference type="Proteomes" id="UP000199614"/>
    </source>
</evidence>